<feature type="domain" description="Prenyltransferase alpha-alpha toroid" evidence="9">
    <location>
        <begin position="23"/>
        <end position="329"/>
    </location>
</feature>
<evidence type="ECO:0000256" key="6">
    <source>
        <dbReference type="ARBA" id="ARBA00022833"/>
    </source>
</evidence>
<dbReference type="Proteomes" id="UP000241818">
    <property type="component" value="Unassembled WGS sequence"/>
</dbReference>
<dbReference type="FunCoup" id="A0A2T3AVW3">
    <property type="interactions" value="302"/>
</dbReference>
<dbReference type="InParanoid" id="A0A2T3AVW3"/>
<dbReference type="SUPFAM" id="SSF48239">
    <property type="entry name" value="Terpenoid cyclases/Protein prenyltransferases"/>
    <property type="match status" value="1"/>
</dbReference>
<evidence type="ECO:0000256" key="3">
    <source>
        <dbReference type="ARBA" id="ARBA00022679"/>
    </source>
</evidence>
<evidence type="ECO:0000256" key="7">
    <source>
        <dbReference type="ARBA" id="ARBA00047658"/>
    </source>
</evidence>
<dbReference type="Gene3D" id="1.50.10.20">
    <property type="match status" value="1"/>
</dbReference>
<dbReference type="InterPro" id="IPR026873">
    <property type="entry name" value="Ptb1"/>
</dbReference>
<dbReference type="OrthoDB" id="5428259at2759"/>
<evidence type="ECO:0000313" key="11">
    <source>
        <dbReference type="Proteomes" id="UP000241818"/>
    </source>
</evidence>
<keyword evidence="3 8" id="KW-0808">Transferase</keyword>
<evidence type="ECO:0000256" key="2">
    <source>
        <dbReference type="ARBA" id="ARBA00022602"/>
    </source>
</evidence>
<dbReference type="AlphaFoldDB" id="A0A2T3AVW3"/>
<dbReference type="GO" id="GO:0005968">
    <property type="term" value="C:Rab-protein geranylgeranyltransferase complex"/>
    <property type="evidence" value="ECO:0007669"/>
    <property type="project" value="UniProtKB-UniRule"/>
</dbReference>
<dbReference type="GeneID" id="36576914"/>
<dbReference type="STRING" id="857342.A0A2T3AVW3"/>
<comment type="catalytic activity">
    <reaction evidence="7 8">
        <text>geranylgeranyl diphosphate + L-cysteinyl-[protein] = S-geranylgeranyl-L-cysteinyl-[protein] + diphosphate</text>
        <dbReference type="Rhea" id="RHEA:21240"/>
        <dbReference type="Rhea" id="RHEA-COMP:10131"/>
        <dbReference type="Rhea" id="RHEA-COMP:11537"/>
        <dbReference type="ChEBI" id="CHEBI:29950"/>
        <dbReference type="ChEBI" id="CHEBI:33019"/>
        <dbReference type="ChEBI" id="CHEBI:57533"/>
        <dbReference type="ChEBI" id="CHEBI:86021"/>
        <dbReference type="EC" id="2.5.1.60"/>
    </reaction>
</comment>
<proteinExistence type="inferred from homology"/>
<dbReference type="PANTHER" id="PTHR11774">
    <property type="entry name" value="GERANYLGERANYL TRANSFERASE TYPE BETA SUBUNIT"/>
    <property type="match status" value="1"/>
</dbReference>
<dbReference type="InterPro" id="IPR001330">
    <property type="entry name" value="Prenyltrans"/>
</dbReference>
<dbReference type="InterPro" id="IPR045089">
    <property type="entry name" value="PGGT1B-like"/>
</dbReference>
<evidence type="ECO:0000259" key="9">
    <source>
        <dbReference type="Pfam" id="PF00432"/>
    </source>
</evidence>
<sequence>MSLVSGPGRAGLSTASLPTELRLSVAAHVKYIQALDNRKDELEYHLTTHLRLNGVYWGLTALHLLGHPDALDRSQVIDFVLQCQGENGGFGAAPGHDPHLLSTVSAVQVLVMCEGLGELEARGKNGGGALGVGRYLAGLQDRKTGTFRGDEWGEEDTRFLYAAMNALSLLGLLHLIDVEKAVAYIVSCANFDGGYGVSPGAESHAGQIFACLAALSIAGRLEVVDQGKLGRWLSERQVERGGLNGRPEKLEDVCYSWWVASSLKMIGKLHWIQGEKLTKFILECQDTEQGGFADRPGDMVDVFHTVFGLAGLSLLGYPGLEEVDAVYCMPRKVIEQVLGPREEIPIE</sequence>
<dbReference type="InterPro" id="IPR008930">
    <property type="entry name" value="Terpenoid_cyclase/PrenylTrfase"/>
</dbReference>
<dbReference type="FunFam" id="1.50.10.20:FF:000009">
    <property type="entry name" value="Geranylgeranyl transferase type-2 subunit beta"/>
    <property type="match status" value="1"/>
</dbReference>
<dbReference type="GO" id="GO:0046872">
    <property type="term" value="F:metal ion binding"/>
    <property type="evidence" value="ECO:0007669"/>
    <property type="project" value="UniProtKB-KW"/>
</dbReference>
<name>A0A2T3AVW3_AMORE</name>
<comment type="similarity">
    <text evidence="1 8">Belongs to the protein prenyltransferase subunit beta family.</text>
</comment>
<evidence type="ECO:0000313" key="10">
    <source>
        <dbReference type="EMBL" id="PSS12816.1"/>
    </source>
</evidence>
<gene>
    <name evidence="10" type="ORF">M430DRAFT_60017</name>
</gene>
<reference evidence="10 11" key="1">
    <citation type="journal article" date="2018" name="New Phytol.">
        <title>Comparative genomics and transcriptomics depict ericoid mycorrhizal fungi as versatile saprotrophs and plant mutualists.</title>
        <authorList>
            <person name="Martino E."/>
            <person name="Morin E."/>
            <person name="Grelet G.A."/>
            <person name="Kuo A."/>
            <person name="Kohler A."/>
            <person name="Daghino S."/>
            <person name="Barry K.W."/>
            <person name="Cichocki N."/>
            <person name="Clum A."/>
            <person name="Dockter R.B."/>
            <person name="Hainaut M."/>
            <person name="Kuo R.C."/>
            <person name="LaButti K."/>
            <person name="Lindahl B.D."/>
            <person name="Lindquist E.A."/>
            <person name="Lipzen A."/>
            <person name="Khouja H.R."/>
            <person name="Magnuson J."/>
            <person name="Murat C."/>
            <person name="Ohm R.A."/>
            <person name="Singer S.W."/>
            <person name="Spatafora J.W."/>
            <person name="Wang M."/>
            <person name="Veneault-Fourrey C."/>
            <person name="Henrissat B."/>
            <person name="Grigoriev I.V."/>
            <person name="Martin F.M."/>
            <person name="Perotto S."/>
        </authorList>
    </citation>
    <scope>NUCLEOTIDE SEQUENCE [LARGE SCALE GENOMIC DNA]</scope>
    <source>
        <strain evidence="10 11">ATCC 22711</strain>
    </source>
</reference>
<keyword evidence="5" id="KW-0677">Repeat</keyword>
<dbReference type="GO" id="GO:0004663">
    <property type="term" value="F:Rab geranylgeranyltransferase activity"/>
    <property type="evidence" value="ECO:0007669"/>
    <property type="project" value="UniProtKB-UniRule"/>
</dbReference>
<evidence type="ECO:0000256" key="8">
    <source>
        <dbReference type="RuleBase" id="RU365076"/>
    </source>
</evidence>
<dbReference type="Pfam" id="PF00432">
    <property type="entry name" value="Prenyltrans"/>
    <property type="match status" value="1"/>
</dbReference>
<comment type="function">
    <text evidence="8">Catalyzes the transfer of a geranylgeranyl moiety from geranylgeranyl diphosphate to both cysteines of proteins with the C-terminal sequence -XXCC, -XCXC and -CCXX.</text>
</comment>
<keyword evidence="4 8" id="KW-0479">Metal-binding</keyword>
<evidence type="ECO:0000256" key="5">
    <source>
        <dbReference type="ARBA" id="ARBA00022737"/>
    </source>
</evidence>
<keyword evidence="11" id="KW-1185">Reference proteome</keyword>
<dbReference type="EC" id="2.5.1.60" evidence="8"/>
<protein>
    <recommendedName>
        <fullName evidence="8">Geranylgeranyl transferase type-2 subunit beta</fullName>
        <ecNumber evidence="8">2.5.1.60</ecNumber>
    </recommendedName>
</protein>
<keyword evidence="2 8" id="KW-0637">Prenyltransferase</keyword>
<dbReference type="RefSeq" id="XP_024718807.1">
    <property type="nucleotide sequence ID" value="XM_024868833.1"/>
</dbReference>
<comment type="cofactor">
    <cofactor evidence="8">
        <name>Zn(2+)</name>
        <dbReference type="ChEBI" id="CHEBI:29105"/>
    </cofactor>
    <text evidence="8">Binds 1 zinc ion per subunit.</text>
</comment>
<dbReference type="CDD" id="cd02894">
    <property type="entry name" value="GGTase-II"/>
    <property type="match status" value="1"/>
</dbReference>
<keyword evidence="6 8" id="KW-0862">Zinc</keyword>
<accession>A0A2T3AVW3</accession>
<evidence type="ECO:0000256" key="1">
    <source>
        <dbReference type="ARBA" id="ARBA00010497"/>
    </source>
</evidence>
<dbReference type="PANTHER" id="PTHR11774:SF11">
    <property type="entry name" value="GERANYLGERANYL TRANSFERASE TYPE-2 SUBUNIT BETA"/>
    <property type="match status" value="1"/>
</dbReference>
<organism evidence="10 11">
    <name type="scientific">Amorphotheca resinae ATCC 22711</name>
    <dbReference type="NCBI Taxonomy" id="857342"/>
    <lineage>
        <taxon>Eukaryota</taxon>
        <taxon>Fungi</taxon>
        <taxon>Dikarya</taxon>
        <taxon>Ascomycota</taxon>
        <taxon>Pezizomycotina</taxon>
        <taxon>Leotiomycetes</taxon>
        <taxon>Helotiales</taxon>
        <taxon>Amorphothecaceae</taxon>
        <taxon>Amorphotheca</taxon>
    </lineage>
</organism>
<evidence type="ECO:0000256" key="4">
    <source>
        <dbReference type="ARBA" id="ARBA00022723"/>
    </source>
</evidence>
<dbReference type="EMBL" id="KZ679014">
    <property type="protein sequence ID" value="PSS12816.1"/>
    <property type="molecule type" value="Genomic_DNA"/>
</dbReference>